<dbReference type="InterPro" id="IPR036770">
    <property type="entry name" value="Ankyrin_rpt-contain_sf"/>
</dbReference>
<dbReference type="SUPFAM" id="SSF48403">
    <property type="entry name" value="Ankyrin repeat"/>
    <property type="match status" value="1"/>
</dbReference>
<dbReference type="Pfam" id="PF01753">
    <property type="entry name" value="zf-MYND"/>
    <property type="match status" value="1"/>
</dbReference>
<dbReference type="SUPFAM" id="SSF144232">
    <property type="entry name" value="HIT/MYND zinc finger-like"/>
    <property type="match status" value="1"/>
</dbReference>
<evidence type="ECO:0000256" key="6">
    <source>
        <dbReference type="PROSITE-ProRule" id="PRU00023"/>
    </source>
</evidence>
<evidence type="ECO:0000256" key="2">
    <source>
        <dbReference type="ARBA" id="ARBA00022737"/>
    </source>
</evidence>
<keyword evidence="3 7" id="KW-0863">Zinc-finger</keyword>
<keyword evidence="10" id="KW-1185">Reference proteome</keyword>
<dbReference type="AlphaFoldDB" id="A0A8H7DGJ0"/>
<proteinExistence type="predicted"/>
<feature type="domain" description="MYND-type" evidence="8">
    <location>
        <begin position="233"/>
        <end position="274"/>
    </location>
</feature>
<comment type="caution">
    <text evidence="9">The sequence shown here is derived from an EMBL/GenBank/DDBJ whole genome shotgun (WGS) entry which is preliminary data.</text>
</comment>
<dbReference type="PROSITE" id="PS50088">
    <property type="entry name" value="ANK_REPEAT"/>
    <property type="match status" value="1"/>
</dbReference>
<sequence length="422" mass="45696">MSHLGGLSISPQMHAILSKPGFIGSDDGGDRLRKMYSAGTANLNMALLSPFARSVFTGDFDSVKKAVETGSAPDICGTETPYKWGYASFTILGAQTVMNGPPGSCRFMETLEYLFSKGLPPDVPDITGFTALDHSTMAPRPMDDFLRCLLKHGANVNHQDRYGAVALFGAMQHNHVSTVEVLMEHGADIDIPDADGCTVREFFVSCGPRVAATVAKCLRQRTGEEALRAEKCCGACGKPPPSGGALKNCGKCRIARYCSTECQRSAWPTHKKTCTPFSAANTATFKPVYTENGFTIPFAEATRGLAGYETDKTAFSNTRTRGAATPKHLDRQPKSIVIKVQVPYMPGSGPVVRSTGDLMVYTKKRDFVCRIRRADAPEDYERISEVVRTQGVGGAKAYFAAELESKDRLVVKVGEVLAPQPW</sequence>
<evidence type="ECO:0000256" key="1">
    <source>
        <dbReference type="ARBA" id="ARBA00022723"/>
    </source>
</evidence>
<reference evidence="9" key="1">
    <citation type="submission" date="2020-05" db="EMBL/GenBank/DDBJ databases">
        <title>Mycena genomes resolve the evolution of fungal bioluminescence.</title>
        <authorList>
            <person name="Tsai I.J."/>
        </authorList>
    </citation>
    <scope>NUCLEOTIDE SEQUENCE</scope>
    <source>
        <strain evidence="9">160909Yilan</strain>
    </source>
</reference>
<dbReference type="InterPro" id="IPR002893">
    <property type="entry name" value="Znf_MYND"/>
</dbReference>
<dbReference type="PROSITE" id="PS50297">
    <property type="entry name" value="ANK_REP_REGION"/>
    <property type="match status" value="1"/>
</dbReference>
<dbReference type="GO" id="GO:0008270">
    <property type="term" value="F:zinc ion binding"/>
    <property type="evidence" value="ECO:0007669"/>
    <property type="project" value="UniProtKB-KW"/>
</dbReference>
<protein>
    <recommendedName>
        <fullName evidence="8">MYND-type domain-containing protein</fullName>
    </recommendedName>
</protein>
<gene>
    <name evidence="9" type="ORF">MSAN_00346500</name>
</gene>
<dbReference type="InterPro" id="IPR002110">
    <property type="entry name" value="Ankyrin_rpt"/>
</dbReference>
<feature type="repeat" description="ANK" evidence="6">
    <location>
        <begin position="162"/>
        <end position="194"/>
    </location>
</feature>
<evidence type="ECO:0000313" key="9">
    <source>
        <dbReference type="EMBL" id="KAF7374619.1"/>
    </source>
</evidence>
<keyword evidence="1" id="KW-0479">Metal-binding</keyword>
<evidence type="ECO:0000256" key="4">
    <source>
        <dbReference type="ARBA" id="ARBA00022833"/>
    </source>
</evidence>
<organism evidence="9 10">
    <name type="scientific">Mycena sanguinolenta</name>
    <dbReference type="NCBI Taxonomy" id="230812"/>
    <lineage>
        <taxon>Eukaryota</taxon>
        <taxon>Fungi</taxon>
        <taxon>Dikarya</taxon>
        <taxon>Basidiomycota</taxon>
        <taxon>Agaricomycotina</taxon>
        <taxon>Agaricomycetes</taxon>
        <taxon>Agaricomycetidae</taxon>
        <taxon>Agaricales</taxon>
        <taxon>Marasmiineae</taxon>
        <taxon>Mycenaceae</taxon>
        <taxon>Mycena</taxon>
    </lineage>
</organism>
<dbReference type="OrthoDB" id="194358at2759"/>
<evidence type="ECO:0000313" key="10">
    <source>
        <dbReference type="Proteomes" id="UP000623467"/>
    </source>
</evidence>
<dbReference type="Gene3D" id="6.10.140.2220">
    <property type="match status" value="1"/>
</dbReference>
<dbReference type="PROSITE" id="PS50865">
    <property type="entry name" value="ZF_MYND_2"/>
    <property type="match status" value="1"/>
</dbReference>
<keyword evidence="2" id="KW-0677">Repeat</keyword>
<dbReference type="PANTHER" id="PTHR24171">
    <property type="entry name" value="ANKYRIN REPEAT DOMAIN-CONTAINING PROTEIN 39-RELATED"/>
    <property type="match status" value="1"/>
</dbReference>
<evidence type="ECO:0000256" key="5">
    <source>
        <dbReference type="ARBA" id="ARBA00023043"/>
    </source>
</evidence>
<keyword evidence="5 6" id="KW-0040">ANK repeat</keyword>
<dbReference type="EMBL" id="JACAZH010000002">
    <property type="protein sequence ID" value="KAF7374619.1"/>
    <property type="molecule type" value="Genomic_DNA"/>
</dbReference>
<accession>A0A8H7DGJ0</accession>
<evidence type="ECO:0000256" key="3">
    <source>
        <dbReference type="ARBA" id="ARBA00022771"/>
    </source>
</evidence>
<dbReference type="Proteomes" id="UP000623467">
    <property type="component" value="Unassembled WGS sequence"/>
</dbReference>
<dbReference type="Gene3D" id="1.25.40.20">
    <property type="entry name" value="Ankyrin repeat-containing domain"/>
    <property type="match status" value="1"/>
</dbReference>
<dbReference type="Pfam" id="PF12796">
    <property type="entry name" value="Ank_2"/>
    <property type="match status" value="1"/>
</dbReference>
<evidence type="ECO:0000259" key="8">
    <source>
        <dbReference type="PROSITE" id="PS50865"/>
    </source>
</evidence>
<dbReference type="SMART" id="SM00248">
    <property type="entry name" value="ANK"/>
    <property type="match status" value="3"/>
</dbReference>
<evidence type="ECO:0000256" key="7">
    <source>
        <dbReference type="PROSITE-ProRule" id="PRU00134"/>
    </source>
</evidence>
<name>A0A8H7DGJ0_9AGAR</name>
<keyword evidence="4" id="KW-0862">Zinc</keyword>